<dbReference type="Pfam" id="PF17942">
    <property type="entry name" value="Morc6_S5"/>
    <property type="match status" value="1"/>
</dbReference>
<dbReference type="EMBL" id="CAMGYJ010000010">
    <property type="protein sequence ID" value="CAI0547382.1"/>
    <property type="molecule type" value="Genomic_DNA"/>
</dbReference>
<dbReference type="GO" id="GO:0006281">
    <property type="term" value="P:DNA repair"/>
    <property type="evidence" value="ECO:0007669"/>
    <property type="project" value="UniProtKB-KW"/>
</dbReference>
<feature type="region of interest" description="Disordered" evidence="17">
    <location>
        <begin position="30"/>
        <end position="77"/>
    </location>
</feature>
<keyword evidence="12 16" id="KW-0175">Coiled coil</keyword>
<feature type="region of interest" description="Disordered" evidence="17">
    <location>
        <begin position="535"/>
        <end position="574"/>
    </location>
</feature>
<keyword evidence="15" id="KW-0539">Nucleus</keyword>
<dbReference type="GO" id="GO:0003723">
    <property type="term" value="F:RNA binding"/>
    <property type="evidence" value="ECO:0007669"/>
    <property type="project" value="UniProtKB-KW"/>
</dbReference>
<keyword evidence="14" id="KW-0234">DNA repair</keyword>
<evidence type="ECO:0000256" key="1">
    <source>
        <dbReference type="ARBA" id="ARBA00001936"/>
    </source>
</evidence>
<evidence type="ECO:0000256" key="11">
    <source>
        <dbReference type="ARBA" id="ARBA00022884"/>
    </source>
</evidence>
<comment type="subcellular location">
    <subcellularLocation>
        <location evidence="2">Nucleus</location>
    </subcellularLocation>
</comment>
<name>A0AAV0QPE6_9ROSI</name>
<dbReference type="PANTHER" id="PTHR23336:SF44">
    <property type="entry name" value="PROTEIN MICRORCHIDIA 6"/>
    <property type="match status" value="1"/>
</dbReference>
<evidence type="ECO:0000256" key="17">
    <source>
        <dbReference type="SAM" id="MobiDB-lite"/>
    </source>
</evidence>
<feature type="compositionally biased region" description="Polar residues" evidence="17">
    <location>
        <begin position="30"/>
        <end position="39"/>
    </location>
</feature>
<keyword evidence="10" id="KW-0156">Chromatin regulator</keyword>
<evidence type="ECO:0000256" key="3">
    <source>
        <dbReference type="ARBA" id="ARBA00007845"/>
    </source>
</evidence>
<feature type="coiled-coil region" evidence="16">
    <location>
        <begin position="592"/>
        <end position="647"/>
    </location>
</feature>
<dbReference type="Proteomes" id="UP001154282">
    <property type="component" value="Unassembled WGS sequence"/>
</dbReference>
<sequence length="665" mass="74608">MVTMIAVNVEPDRLRVGSRESINRTVEQVQHQNYTSQCSRQEEFEDNRIPNTSHGSLTGSTVLEQGQSPVDNAGVSSSTILPPAPLCRQFWKAGNYSDAHGSKVNLQSGKTFLHVHPMFLHSNATSHKWAFGAIAELLDNAIDEIQNGATFVKVDKILNPRDGGSALLIQDDGGGMDPEAFRQCMSFGFSDKKSTGTIGQYGNGFKTSSMRLGADVVVFTRHMLDRIATQSIGLLSYSFLMQMGHDRIVVPMVDYEFNAENGKLEISQRHTNESFKANLSLLLQWSPYSTESELLKLFDDIGLHGTKVVIYNLWNNDDGNLELDFNTDPQDILVEGDCRKKESPSAWRIATEQHIAKRLQYSLHAYMSILYLRIPETFSLILRGQVVMAHNLADDLKFPEYILYKPQAGGLREVHVITTIGFVKDAPLVNIHGFNIYHKNRLIKPFMQVLTYTNNRGRGVVGILEANYIQPTHSKQDFERTSLFQKLEVRLKDMACEYWDYHCGLIGYHVERKSGARRSAPDPPIIPQTCHADSARSNQTFPSVGTTQTSSPVLGFKRKEHSNSAPPETVRKLPRHGEGVIDNSASSSGGQISQQQNTVAVLMQDNKKLRADLSEYEIRKEELNLKVIKLTKELEGENAKYDRLMAELTLLGDVKLENQRVNIVP</sequence>
<dbReference type="InterPro" id="IPR041006">
    <property type="entry name" value="Morc_S5"/>
</dbReference>
<evidence type="ECO:0000256" key="13">
    <source>
        <dbReference type="ARBA" id="ARBA00023158"/>
    </source>
</evidence>
<evidence type="ECO:0000256" key="7">
    <source>
        <dbReference type="ARBA" id="ARBA00022763"/>
    </source>
</evidence>
<evidence type="ECO:0000256" key="10">
    <source>
        <dbReference type="ARBA" id="ARBA00022853"/>
    </source>
</evidence>
<evidence type="ECO:0000313" key="19">
    <source>
        <dbReference type="EMBL" id="CAI0547382.1"/>
    </source>
</evidence>
<evidence type="ECO:0000256" key="9">
    <source>
        <dbReference type="ARBA" id="ARBA00022840"/>
    </source>
</evidence>
<proteinExistence type="inferred from homology"/>
<dbReference type="Pfam" id="PF13589">
    <property type="entry name" value="HATPase_c_3"/>
    <property type="match status" value="1"/>
</dbReference>
<dbReference type="PANTHER" id="PTHR23336">
    <property type="entry name" value="ZINC FINGER CW-TYPE COILED-COIL DOMAIN PROTEIN 3"/>
    <property type="match status" value="1"/>
</dbReference>
<dbReference type="GO" id="GO:0031349">
    <property type="term" value="P:positive regulation of defense response"/>
    <property type="evidence" value="ECO:0007669"/>
    <property type="project" value="UniProtKB-ARBA"/>
</dbReference>
<evidence type="ECO:0000256" key="2">
    <source>
        <dbReference type="ARBA" id="ARBA00004123"/>
    </source>
</evidence>
<evidence type="ECO:0000256" key="14">
    <source>
        <dbReference type="ARBA" id="ARBA00023204"/>
    </source>
</evidence>
<evidence type="ECO:0000256" key="8">
    <source>
        <dbReference type="ARBA" id="ARBA00022801"/>
    </source>
</evidence>
<dbReference type="Gene3D" id="3.30.565.10">
    <property type="entry name" value="Histidine kinase-like ATPase, C-terminal domain"/>
    <property type="match status" value="1"/>
</dbReference>
<protein>
    <recommendedName>
        <fullName evidence="18">Morc S5 domain-containing protein</fullName>
    </recommendedName>
</protein>
<dbReference type="GO" id="GO:0005634">
    <property type="term" value="C:nucleus"/>
    <property type="evidence" value="ECO:0007669"/>
    <property type="project" value="UniProtKB-SubCell"/>
</dbReference>
<feature type="domain" description="Morc S5" evidence="18">
    <location>
        <begin position="361"/>
        <end position="499"/>
    </location>
</feature>
<keyword evidence="11" id="KW-0694">RNA-binding</keyword>
<dbReference type="InterPro" id="IPR045261">
    <property type="entry name" value="MORC_ATPase"/>
</dbReference>
<keyword evidence="7" id="KW-0227">DNA damage</keyword>
<dbReference type="GO" id="GO:0006325">
    <property type="term" value="P:chromatin organization"/>
    <property type="evidence" value="ECO:0007669"/>
    <property type="project" value="UniProtKB-KW"/>
</dbReference>
<keyword evidence="4" id="KW-0540">Nuclease</keyword>
<evidence type="ECO:0000259" key="18">
    <source>
        <dbReference type="Pfam" id="PF17942"/>
    </source>
</evidence>
<keyword evidence="5" id="KW-0547">Nucleotide-binding</keyword>
<dbReference type="InterPro" id="IPR036890">
    <property type="entry name" value="HATPase_C_sf"/>
</dbReference>
<evidence type="ECO:0000256" key="4">
    <source>
        <dbReference type="ARBA" id="ARBA00022722"/>
    </source>
</evidence>
<dbReference type="GO" id="GO:0031047">
    <property type="term" value="P:regulatory ncRNA-mediated gene silencing"/>
    <property type="evidence" value="ECO:0007669"/>
    <property type="project" value="UniProtKB-KW"/>
</dbReference>
<evidence type="ECO:0000313" key="20">
    <source>
        <dbReference type="Proteomes" id="UP001154282"/>
    </source>
</evidence>
<feature type="compositionally biased region" description="Polar residues" evidence="17">
    <location>
        <begin position="535"/>
        <end position="552"/>
    </location>
</feature>
<feature type="compositionally biased region" description="Polar residues" evidence="17">
    <location>
        <begin position="49"/>
        <end position="77"/>
    </location>
</feature>
<reference evidence="19" key="1">
    <citation type="submission" date="2022-08" db="EMBL/GenBank/DDBJ databases">
        <authorList>
            <person name="Gutierrez-Valencia J."/>
        </authorList>
    </citation>
    <scope>NUCLEOTIDE SEQUENCE</scope>
</reference>
<gene>
    <name evidence="19" type="ORF">LITE_LOCUS44345</name>
</gene>
<dbReference type="SUPFAM" id="SSF55874">
    <property type="entry name" value="ATPase domain of HSP90 chaperone/DNA topoisomerase II/histidine kinase"/>
    <property type="match status" value="1"/>
</dbReference>
<accession>A0AAV0QPE6</accession>
<keyword evidence="8" id="KW-0378">Hydrolase</keyword>
<dbReference type="FunFam" id="3.30.565.10:FF:000075">
    <property type="entry name" value="MORC family CW-type zinc finger protein 4"/>
    <property type="match status" value="1"/>
</dbReference>
<comment type="caution">
    <text evidence="19">The sequence shown here is derived from an EMBL/GenBank/DDBJ whole genome shotgun (WGS) entry which is preliminary data.</text>
</comment>
<dbReference type="GO" id="GO:0004519">
    <property type="term" value="F:endonuclease activity"/>
    <property type="evidence" value="ECO:0007669"/>
    <property type="project" value="UniProtKB-KW"/>
</dbReference>
<dbReference type="GO" id="GO:0016887">
    <property type="term" value="F:ATP hydrolysis activity"/>
    <property type="evidence" value="ECO:0007669"/>
    <property type="project" value="InterPro"/>
</dbReference>
<comment type="similarity">
    <text evidence="3">Belongs to the MORC ATPase protein family.</text>
</comment>
<keyword evidence="9" id="KW-0067">ATP-binding</keyword>
<evidence type="ECO:0000256" key="12">
    <source>
        <dbReference type="ARBA" id="ARBA00023054"/>
    </source>
</evidence>
<dbReference type="GO" id="GO:0005524">
    <property type="term" value="F:ATP binding"/>
    <property type="evidence" value="ECO:0007669"/>
    <property type="project" value="UniProtKB-KW"/>
</dbReference>
<keyword evidence="13" id="KW-0943">RNA-mediated gene silencing</keyword>
<keyword evidence="20" id="KW-1185">Reference proteome</keyword>
<dbReference type="AlphaFoldDB" id="A0AAV0QPE6"/>
<evidence type="ECO:0000256" key="5">
    <source>
        <dbReference type="ARBA" id="ARBA00022741"/>
    </source>
</evidence>
<comment type="cofactor">
    <cofactor evidence="1">
        <name>Mn(2+)</name>
        <dbReference type="ChEBI" id="CHEBI:29035"/>
    </cofactor>
</comment>
<evidence type="ECO:0000256" key="6">
    <source>
        <dbReference type="ARBA" id="ARBA00022759"/>
    </source>
</evidence>
<evidence type="ECO:0000256" key="16">
    <source>
        <dbReference type="SAM" id="Coils"/>
    </source>
</evidence>
<organism evidence="19 20">
    <name type="scientific">Linum tenue</name>
    <dbReference type="NCBI Taxonomy" id="586396"/>
    <lineage>
        <taxon>Eukaryota</taxon>
        <taxon>Viridiplantae</taxon>
        <taxon>Streptophyta</taxon>
        <taxon>Embryophyta</taxon>
        <taxon>Tracheophyta</taxon>
        <taxon>Spermatophyta</taxon>
        <taxon>Magnoliopsida</taxon>
        <taxon>eudicotyledons</taxon>
        <taxon>Gunneridae</taxon>
        <taxon>Pentapetalae</taxon>
        <taxon>rosids</taxon>
        <taxon>fabids</taxon>
        <taxon>Malpighiales</taxon>
        <taxon>Linaceae</taxon>
        <taxon>Linum</taxon>
    </lineage>
</organism>
<keyword evidence="6" id="KW-0255">Endonuclease</keyword>
<evidence type="ECO:0000256" key="15">
    <source>
        <dbReference type="ARBA" id="ARBA00023242"/>
    </source>
</evidence>